<comment type="caution">
    <text evidence="8">The sequence shown here is derived from an EMBL/GenBank/DDBJ whole genome shotgun (WGS) entry which is preliminary data.</text>
</comment>
<dbReference type="SUPFAM" id="SSF46689">
    <property type="entry name" value="Homeodomain-like"/>
    <property type="match status" value="1"/>
</dbReference>
<keyword evidence="1 4" id="KW-0238">DNA-binding</keyword>
<feature type="DNA-binding region" description="Homeobox" evidence="4">
    <location>
        <begin position="245"/>
        <end position="304"/>
    </location>
</feature>
<evidence type="ECO:0000313" key="9">
    <source>
        <dbReference type="EMBL" id="CAF3560297.1"/>
    </source>
</evidence>
<dbReference type="Pfam" id="PF00046">
    <property type="entry name" value="Homeodomain"/>
    <property type="match status" value="1"/>
</dbReference>
<dbReference type="InterPro" id="IPR050255">
    <property type="entry name" value="POU_domain_TF"/>
</dbReference>
<evidence type="ECO:0000259" key="7">
    <source>
        <dbReference type="PROSITE" id="PS50071"/>
    </source>
</evidence>
<dbReference type="GO" id="GO:0005634">
    <property type="term" value="C:nucleus"/>
    <property type="evidence" value="ECO:0007669"/>
    <property type="project" value="UniProtKB-SubCell"/>
</dbReference>
<evidence type="ECO:0000256" key="1">
    <source>
        <dbReference type="ARBA" id="ARBA00023125"/>
    </source>
</evidence>
<evidence type="ECO:0000256" key="3">
    <source>
        <dbReference type="ARBA" id="ARBA00023242"/>
    </source>
</evidence>
<sequence>MLKLGFTMEELMFPENYQSNFLFNIESNCLLDRLIKMSPVYDYQEQITIDDDDDDDDWFTIKQLNPETLPNNNTMSLINDQTLPVFDIFSDNSYLSQVKSMVELDSTITALLLPNLSDHRSIQVAHDKNNTSLTSDTVPIISSPSPGDQRLLTTTTATTTTITQQKPQQRSNKHMMSKSTSSLSFCTHSSTSITNSSADEMNSNSNDLNDITSIHHSAESVQQLSYYHKNNKSTSDDSLNIGNRRRRKRTIFSAADIEHLKEAFIQNPKPSQQDIAILSEQLGHDSYVIRVWFYNKRQATKKRNE</sequence>
<gene>
    <name evidence="9" type="ORF">FNK824_LOCUS1416</name>
    <name evidence="8" type="ORF">SEV965_LOCUS7586</name>
</gene>
<evidence type="ECO:0000256" key="4">
    <source>
        <dbReference type="PROSITE-ProRule" id="PRU00108"/>
    </source>
</evidence>
<keyword evidence="2 4" id="KW-0371">Homeobox</keyword>
<dbReference type="EMBL" id="CAJNOU010000266">
    <property type="protein sequence ID" value="CAF0938673.1"/>
    <property type="molecule type" value="Genomic_DNA"/>
</dbReference>
<feature type="region of interest" description="Disordered" evidence="6">
    <location>
        <begin position="156"/>
        <end position="181"/>
    </location>
</feature>
<evidence type="ECO:0000313" key="8">
    <source>
        <dbReference type="EMBL" id="CAF0938673.1"/>
    </source>
</evidence>
<reference evidence="8" key="1">
    <citation type="submission" date="2021-02" db="EMBL/GenBank/DDBJ databases">
        <authorList>
            <person name="Nowell W R."/>
        </authorList>
    </citation>
    <scope>NUCLEOTIDE SEQUENCE</scope>
</reference>
<protein>
    <recommendedName>
        <fullName evidence="7">Homeobox domain-containing protein</fullName>
    </recommendedName>
</protein>
<proteinExistence type="predicted"/>
<dbReference type="AlphaFoldDB" id="A0A814CDM5"/>
<comment type="subcellular location">
    <subcellularLocation>
        <location evidence="4 5">Nucleus</location>
    </subcellularLocation>
</comment>
<evidence type="ECO:0000256" key="6">
    <source>
        <dbReference type="SAM" id="MobiDB-lite"/>
    </source>
</evidence>
<evidence type="ECO:0000256" key="5">
    <source>
        <dbReference type="RuleBase" id="RU000682"/>
    </source>
</evidence>
<dbReference type="EMBL" id="CAJOBE010000073">
    <property type="protein sequence ID" value="CAF3560297.1"/>
    <property type="molecule type" value="Genomic_DNA"/>
</dbReference>
<dbReference type="GO" id="GO:0000981">
    <property type="term" value="F:DNA-binding transcription factor activity, RNA polymerase II-specific"/>
    <property type="evidence" value="ECO:0007669"/>
    <property type="project" value="TreeGrafter"/>
</dbReference>
<dbReference type="InterPro" id="IPR001356">
    <property type="entry name" value="HD"/>
</dbReference>
<dbReference type="PROSITE" id="PS50071">
    <property type="entry name" value="HOMEOBOX_2"/>
    <property type="match status" value="1"/>
</dbReference>
<feature type="domain" description="Homeobox" evidence="7">
    <location>
        <begin position="243"/>
        <end position="303"/>
    </location>
</feature>
<dbReference type="Proteomes" id="UP000663874">
    <property type="component" value="Unassembled WGS sequence"/>
</dbReference>
<organism evidence="8 10">
    <name type="scientific">Rotaria sordida</name>
    <dbReference type="NCBI Taxonomy" id="392033"/>
    <lineage>
        <taxon>Eukaryota</taxon>
        <taxon>Metazoa</taxon>
        <taxon>Spiralia</taxon>
        <taxon>Gnathifera</taxon>
        <taxon>Rotifera</taxon>
        <taxon>Eurotatoria</taxon>
        <taxon>Bdelloidea</taxon>
        <taxon>Philodinida</taxon>
        <taxon>Philodinidae</taxon>
        <taxon>Rotaria</taxon>
    </lineage>
</organism>
<accession>A0A814CDM5</accession>
<keyword evidence="3 4" id="KW-0539">Nucleus</keyword>
<dbReference type="SMART" id="SM00389">
    <property type="entry name" value="HOX"/>
    <property type="match status" value="1"/>
</dbReference>
<evidence type="ECO:0000256" key="2">
    <source>
        <dbReference type="ARBA" id="ARBA00023155"/>
    </source>
</evidence>
<dbReference type="GO" id="GO:0000978">
    <property type="term" value="F:RNA polymerase II cis-regulatory region sequence-specific DNA binding"/>
    <property type="evidence" value="ECO:0007669"/>
    <property type="project" value="TreeGrafter"/>
</dbReference>
<dbReference type="Proteomes" id="UP000663889">
    <property type="component" value="Unassembled WGS sequence"/>
</dbReference>
<dbReference type="InterPro" id="IPR009057">
    <property type="entry name" value="Homeodomain-like_sf"/>
</dbReference>
<dbReference type="CDD" id="cd00086">
    <property type="entry name" value="homeodomain"/>
    <property type="match status" value="1"/>
</dbReference>
<dbReference type="PANTHER" id="PTHR11636">
    <property type="entry name" value="POU DOMAIN"/>
    <property type="match status" value="1"/>
</dbReference>
<name>A0A814CDM5_9BILA</name>
<dbReference type="Gene3D" id="1.10.10.60">
    <property type="entry name" value="Homeodomain-like"/>
    <property type="match status" value="1"/>
</dbReference>
<evidence type="ECO:0000313" key="10">
    <source>
        <dbReference type="Proteomes" id="UP000663889"/>
    </source>
</evidence>